<gene>
    <name evidence="3" type="ORF">NH26_18620</name>
</gene>
<dbReference type="OrthoDB" id="9798632at2"/>
<comment type="subcellular location">
    <subcellularLocation>
        <location evidence="1">Membrane</location>
    </subcellularLocation>
</comment>
<dbReference type="Pfam" id="PF01370">
    <property type="entry name" value="Epimerase"/>
    <property type="match status" value="1"/>
</dbReference>
<protein>
    <submittedName>
        <fullName evidence="3">Epimerase</fullName>
    </submittedName>
</protein>
<dbReference type="InterPro" id="IPR001509">
    <property type="entry name" value="Epimerase_deHydtase"/>
</dbReference>
<feature type="domain" description="NAD-dependent epimerase/dehydratase" evidence="2">
    <location>
        <begin position="3"/>
        <end position="104"/>
    </location>
</feature>
<dbReference type="EMBL" id="JRYR02000001">
    <property type="protein sequence ID" value="OHX68218.1"/>
    <property type="molecule type" value="Genomic_DNA"/>
</dbReference>
<dbReference type="RefSeq" id="WP_044223461.1">
    <property type="nucleotide sequence ID" value="NZ_JRYR02000001.1"/>
</dbReference>
<organism evidence="3 4">
    <name type="scientific">Flammeovirga pacifica</name>
    <dbReference type="NCBI Taxonomy" id="915059"/>
    <lineage>
        <taxon>Bacteria</taxon>
        <taxon>Pseudomonadati</taxon>
        <taxon>Bacteroidota</taxon>
        <taxon>Cytophagia</taxon>
        <taxon>Cytophagales</taxon>
        <taxon>Flammeovirgaceae</taxon>
        <taxon>Flammeovirga</taxon>
    </lineage>
</organism>
<comment type="caution">
    <text evidence="3">The sequence shown here is derived from an EMBL/GenBank/DDBJ whole genome shotgun (WGS) entry which is preliminary data.</text>
</comment>
<dbReference type="PANTHER" id="PTHR14097">
    <property type="entry name" value="OXIDOREDUCTASE HTATIP2"/>
    <property type="match status" value="1"/>
</dbReference>
<keyword evidence="4" id="KW-1185">Reference proteome</keyword>
<dbReference type="InterPro" id="IPR036291">
    <property type="entry name" value="NAD(P)-bd_dom_sf"/>
</dbReference>
<evidence type="ECO:0000313" key="3">
    <source>
        <dbReference type="EMBL" id="OHX68218.1"/>
    </source>
</evidence>
<dbReference type="Proteomes" id="UP000179797">
    <property type="component" value="Unassembled WGS sequence"/>
</dbReference>
<evidence type="ECO:0000256" key="1">
    <source>
        <dbReference type="ARBA" id="ARBA00004370"/>
    </source>
</evidence>
<evidence type="ECO:0000259" key="2">
    <source>
        <dbReference type="Pfam" id="PF01370"/>
    </source>
</evidence>
<dbReference type="AlphaFoldDB" id="A0A1S1Z4K7"/>
<name>A0A1S1Z4K7_FLAPC</name>
<dbReference type="GO" id="GO:0016020">
    <property type="term" value="C:membrane"/>
    <property type="evidence" value="ECO:0007669"/>
    <property type="project" value="UniProtKB-SubCell"/>
</dbReference>
<dbReference type="Gene3D" id="3.40.50.720">
    <property type="entry name" value="NAD(P)-binding Rossmann-like Domain"/>
    <property type="match status" value="1"/>
</dbReference>
<reference evidence="3 4" key="1">
    <citation type="journal article" date="2012" name="Int. J. Syst. Evol. Microbiol.">
        <title>Flammeovirga pacifica sp. nov., isolated from deep-sea sediment.</title>
        <authorList>
            <person name="Xu H."/>
            <person name="Fu Y."/>
            <person name="Yang N."/>
            <person name="Ding Z."/>
            <person name="Lai Q."/>
            <person name="Zeng R."/>
        </authorList>
    </citation>
    <scope>NUCLEOTIDE SEQUENCE [LARGE SCALE GENOMIC DNA]</scope>
    <source>
        <strain evidence="4">DSM 24597 / LMG 26175 / WPAGA1</strain>
    </source>
</reference>
<accession>A0A1S1Z4K7</accession>
<dbReference type="STRING" id="915059.NH26_18620"/>
<evidence type="ECO:0000313" key="4">
    <source>
        <dbReference type="Proteomes" id="UP000179797"/>
    </source>
</evidence>
<proteinExistence type="predicted"/>
<dbReference type="SUPFAM" id="SSF51735">
    <property type="entry name" value="NAD(P)-binding Rossmann-fold domains"/>
    <property type="match status" value="1"/>
</dbReference>
<dbReference type="PANTHER" id="PTHR14097:SF8">
    <property type="entry name" value="NAD(P)-BINDING DOMAIN-CONTAINING PROTEIN"/>
    <property type="match status" value="1"/>
</dbReference>
<sequence>MKVIITGSTGMVGKGVLLECLEDNRISEILIINRSTLNLDHPKLKEVLIKDFSEVEAIKDQLIGYDAIFYCMGISVVGLSEEEYSKITFGNTKAFADTLHQLNPNMVFNYVSGTGTDETEKGNSMWARVKGKTENMILNKGFKDAYMFRPGAIIPEKGVKSKTNWYNAFYVITQPLFPLLKKSKQITTTSKIGEAMINSLFHPIDMKHLENRLINTLADKV</sequence>